<accession>A0A6L2NC34</accession>
<dbReference type="Gene3D" id="3.60.21.10">
    <property type="match status" value="1"/>
</dbReference>
<feature type="domain" description="Purple acid phosphatase C-terminal" evidence="2">
    <location>
        <begin position="62"/>
        <end position="119"/>
    </location>
</feature>
<dbReference type="InterPro" id="IPR039331">
    <property type="entry name" value="PAPs-like"/>
</dbReference>
<dbReference type="EMBL" id="BKCJ010008753">
    <property type="protein sequence ID" value="GEU83793.1"/>
    <property type="molecule type" value="Genomic_DNA"/>
</dbReference>
<dbReference type="PANTHER" id="PTHR22953:SF86">
    <property type="entry name" value="PURPLE ACID PHOSPHATASE 10"/>
    <property type="match status" value="1"/>
</dbReference>
<organism evidence="3">
    <name type="scientific">Tanacetum cinerariifolium</name>
    <name type="common">Dalmatian daisy</name>
    <name type="synonym">Chrysanthemum cinerariifolium</name>
    <dbReference type="NCBI Taxonomy" id="118510"/>
    <lineage>
        <taxon>Eukaryota</taxon>
        <taxon>Viridiplantae</taxon>
        <taxon>Streptophyta</taxon>
        <taxon>Embryophyta</taxon>
        <taxon>Tracheophyta</taxon>
        <taxon>Spermatophyta</taxon>
        <taxon>Magnoliopsida</taxon>
        <taxon>eudicotyledons</taxon>
        <taxon>Gunneridae</taxon>
        <taxon>Pentapetalae</taxon>
        <taxon>asterids</taxon>
        <taxon>campanulids</taxon>
        <taxon>Asterales</taxon>
        <taxon>Asteraceae</taxon>
        <taxon>Asteroideae</taxon>
        <taxon>Anthemideae</taxon>
        <taxon>Anthemidinae</taxon>
        <taxon>Tanacetum</taxon>
    </lineage>
</organism>
<dbReference type="SUPFAM" id="SSF56300">
    <property type="entry name" value="Metallo-dependent phosphatases"/>
    <property type="match status" value="1"/>
</dbReference>
<dbReference type="InterPro" id="IPR029052">
    <property type="entry name" value="Metallo-depent_PP-like"/>
</dbReference>
<keyword evidence="1" id="KW-0732">Signal</keyword>
<dbReference type="InterPro" id="IPR025733">
    <property type="entry name" value="PAPs_C"/>
</dbReference>
<evidence type="ECO:0000313" key="3">
    <source>
        <dbReference type="EMBL" id="GEU83793.1"/>
    </source>
</evidence>
<comment type="caution">
    <text evidence="3">The sequence shown here is derived from an EMBL/GenBank/DDBJ whole genome shotgun (WGS) entry which is preliminary data.</text>
</comment>
<protein>
    <submittedName>
        <fullName evidence="3">Purple acid phosphatase</fullName>
    </submittedName>
</protein>
<evidence type="ECO:0000256" key="1">
    <source>
        <dbReference type="ARBA" id="ARBA00022729"/>
    </source>
</evidence>
<evidence type="ECO:0000259" key="2">
    <source>
        <dbReference type="Pfam" id="PF14008"/>
    </source>
</evidence>
<dbReference type="PANTHER" id="PTHR22953">
    <property type="entry name" value="ACID PHOSPHATASE RELATED"/>
    <property type="match status" value="1"/>
</dbReference>
<name>A0A6L2NC34_TANCI</name>
<dbReference type="AlphaFoldDB" id="A0A6L2NC34"/>
<sequence length="144" mass="16156">MLVNGGLTSTFVRKDEKAIDMPLDSDVFDAPSGYNAPQQERVSNIAYNIVNGLSTPVKDQSAPVYITIGDGGNLEGLATNMTEPQPEYSAFREASFGHATFDIKNRTHAYYAWHRNQDDIPVTADTMWFFNRYWHPEEDESTSA</sequence>
<proteinExistence type="predicted"/>
<reference evidence="3" key="1">
    <citation type="journal article" date="2019" name="Sci. Rep.">
        <title>Draft genome of Tanacetum cinerariifolium, the natural source of mosquito coil.</title>
        <authorList>
            <person name="Yamashiro T."/>
            <person name="Shiraishi A."/>
            <person name="Satake H."/>
            <person name="Nakayama K."/>
        </authorList>
    </citation>
    <scope>NUCLEOTIDE SEQUENCE</scope>
</reference>
<gene>
    <name evidence="3" type="ORF">Tci_055771</name>
</gene>
<dbReference type="GO" id="GO:0003993">
    <property type="term" value="F:acid phosphatase activity"/>
    <property type="evidence" value="ECO:0007669"/>
    <property type="project" value="InterPro"/>
</dbReference>
<dbReference type="Pfam" id="PF14008">
    <property type="entry name" value="Metallophos_C"/>
    <property type="match status" value="1"/>
</dbReference>